<dbReference type="EMBL" id="FOPW01000007">
    <property type="protein sequence ID" value="SFH54152.1"/>
    <property type="molecule type" value="Genomic_DNA"/>
</dbReference>
<dbReference type="AlphaFoldDB" id="A0A1I3AVU9"/>
<evidence type="ECO:0000313" key="1">
    <source>
        <dbReference type="EMBL" id="SFH54152.1"/>
    </source>
</evidence>
<keyword evidence="3" id="KW-1185">Reference proteome</keyword>
<reference evidence="1 3" key="1">
    <citation type="submission" date="2016-10" db="EMBL/GenBank/DDBJ databases">
        <authorList>
            <person name="Varghese N."/>
            <person name="Submissions S."/>
        </authorList>
    </citation>
    <scope>NUCLEOTIDE SEQUENCE [LARGE SCALE GENOMIC DNA]</scope>
    <source>
        <strain evidence="1 3">GMCC 1.11211</strain>
    </source>
</reference>
<protein>
    <submittedName>
        <fullName evidence="2">Uncharacterized protein</fullName>
    </submittedName>
</protein>
<accession>A0A1I3AVU9</accession>
<organism evidence="2 4">
    <name type="scientific">Cryobacterium levicorallinum</name>
    <dbReference type="NCBI Taxonomy" id="995038"/>
    <lineage>
        <taxon>Bacteria</taxon>
        <taxon>Bacillati</taxon>
        <taxon>Actinomycetota</taxon>
        <taxon>Actinomycetes</taxon>
        <taxon>Micrococcales</taxon>
        <taxon>Microbacteriaceae</taxon>
        <taxon>Cryobacterium</taxon>
    </lineage>
</organism>
<dbReference type="Proteomes" id="UP000297963">
    <property type="component" value="Unassembled WGS sequence"/>
</dbReference>
<name>A0A1I3AVU9_9MICO</name>
<sequence length="127" mass="13329">MRDNTRPSRRRLAASPGSVVANRTDADAGWQNEIDACQGAVDISAHYGVPVIAEHWSCGGSQFPREGSTITLTGAASGAFRVGPVTAVLNVATDTADNVPRGFDLLYQTCRNGSSATMTFTALTRIG</sequence>
<dbReference type="RefSeq" id="WP_092449733.1">
    <property type="nucleotide sequence ID" value="NZ_BKAC01000006.1"/>
</dbReference>
<dbReference type="Proteomes" id="UP000199681">
    <property type="component" value="Unassembled WGS sequence"/>
</dbReference>
<comment type="caution">
    <text evidence="2">The sequence shown here is derived from an EMBL/GenBank/DDBJ whole genome shotgun (WGS) entry which is preliminary data.</text>
</comment>
<dbReference type="EMBL" id="SOFE01000004">
    <property type="protein sequence ID" value="TFB87943.1"/>
    <property type="molecule type" value="Genomic_DNA"/>
</dbReference>
<evidence type="ECO:0000313" key="3">
    <source>
        <dbReference type="Proteomes" id="UP000199681"/>
    </source>
</evidence>
<evidence type="ECO:0000313" key="2">
    <source>
        <dbReference type="EMBL" id="TFB87943.1"/>
    </source>
</evidence>
<evidence type="ECO:0000313" key="4">
    <source>
        <dbReference type="Proteomes" id="UP000297963"/>
    </source>
</evidence>
<reference evidence="2 4" key="2">
    <citation type="submission" date="2019-03" db="EMBL/GenBank/DDBJ databases">
        <title>Genomics of glacier-inhabiting Cryobacterium strains.</title>
        <authorList>
            <person name="Liu Q."/>
            <person name="Xin Y.-H."/>
        </authorList>
    </citation>
    <scope>NUCLEOTIDE SEQUENCE [LARGE SCALE GENOMIC DNA]</scope>
    <source>
        <strain evidence="2 4">Hh34</strain>
    </source>
</reference>
<gene>
    <name evidence="2" type="ORF">E3O11_02355</name>
    <name evidence="1" type="ORF">SAMN05216274_107163</name>
</gene>
<proteinExistence type="predicted"/>